<dbReference type="HOGENOM" id="CLU_052648_0_1_12"/>
<dbReference type="Proteomes" id="UP000007346">
    <property type="component" value="Chromosome"/>
</dbReference>
<name>J9USS6_BRAPL</name>
<evidence type="ECO:0000259" key="1">
    <source>
        <dbReference type="Pfam" id="PF01467"/>
    </source>
</evidence>
<dbReference type="InterPro" id="IPR052735">
    <property type="entry name" value="NAD_biosynth-regulator"/>
</dbReference>
<dbReference type="NCBIfam" id="TIGR00125">
    <property type="entry name" value="cyt_tran_rel"/>
    <property type="match status" value="1"/>
</dbReference>
<feature type="domain" description="NadR/Ttd14 AAA" evidence="2">
    <location>
        <begin position="159"/>
        <end position="321"/>
    </location>
</feature>
<dbReference type="SUPFAM" id="SSF52540">
    <property type="entry name" value="P-loop containing nucleoside triphosphate hydrolases"/>
    <property type="match status" value="1"/>
</dbReference>
<dbReference type="RefSeq" id="WP_014936871.1">
    <property type="nucleotide sequence ID" value="NC_018607.1"/>
</dbReference>
<dbReference type="Pfam" id="PF01467">
    <property type="entry name" value="CTP_transf_like"/>
    <property type="match status" value="1"/>
</dbReference>
<dbReference type="PATRIC" id="fig|1133568.3.peg.2572"/>
<accession>J9USS6</accession>
<dbReference type="AlphaFoldDB" id="J9USS6"/>
<gene>
    <name evidence="3" type="ORF">B2904_orf2573</name>
</gene>
<dbReference type="PANTHER" id="PTHR37512:SF1">
    <property type="entry name" value="NADR_TTD14 AAA DOMAIN-CONTAINING PROTEIN"/>
    <property type="match status" value="1"/>
</dbReference>
<protein>
    <submittedName>
        <fullName evidence="3">Nicotinamide-nucleotide adenylyltransferase</fullName>
    </submittedName>
</protein>
<dbReference type="SUPFAM" id="SSF52374">
    <property type="entry name" value="Nucleotidylyl transferase"/>
    <property type="match status" value="1"/>
</dbReference>
<sequence>MYNVGMYGGSFNPLHLGHVRCIIEAANQCKKLYIVLAVGNNRNEIDKKVRYRWLYQLTKHIGNVKIIFIEDNANTKEEYTEDLWEEDSIKIKNAIGEKIDAVFCGDDYKNKDSFYTRHYKDSELIFIERDEISSSKIRENVYKYWDYLPNIVKPYYTKKVLLLGSESTGKSTLTINLANYYNTNYIEEAGRELSEKSGTDLLMLSEDFTEILLTHKLNEIKAIEHSNKILFVDTDAIITNFYMHFLEDENIIDNERLAKAIIHINKYDAILFLEPDVDFVQDGDRSEVIKNDRIKYSGKIKDILNNMNIKYHSISGDYQKRFKKAVSIVDSLLQKNFGAVLDN</sequence>
<feature type="domain" description="Cytidyltransferase-like" evidence="1">
    <location>
        <begin position="6"/>
        <end position="139"/>
    </location>
</feature>
<dbReference type="InterPro" id="IPR014729">
    <property type="entry name" value="Rossmann-like_a/b/a_fold"/>
</dbReference>
<dbReference type="PANTHER" id="PTHR37512">
    <property type="entry name" value="TRIFUNCTIONAL NAD BIOSYNTHESIS/REGULATOR PROTEIN NADR"/>
    <property type="match status" value="1"/>
</dbReference>
<dbReference type="EMBL" id="CP003490">
    <property type="protein sequence ID" value="AFR71895.1"/>
    <property type="molecule type" value="Genomic_DNA"/>
</dbReference>
<evidence type="ECO:0000313" key="3">
    <source>
        <dbReference type="EMBL" id="AFR71895.1"/>
    </source>
</evidence>
<keyword evidence="3" id="KW-0548">Nucleotidyltransferase</keyword>
<proteinExistence type="predicted"/>
<dbReference type="InterPro" id="IPR004821">
    <property type="entry name" value="Cyt_trans-like"/>
</dbReference>
<evidence type="ECO:0000313" key="4">
    <source>
        <dbReference type="Proteomes" id="UP000007346"/>
    </source>
</evidence>
<dbReference type="InterPro" id="IPR038727">
    <property type="entry name" value="NadR/Ttd14_AAA_dom"/>
</dbReference>
<organism evidence="3 4">
    <name type="scientific">Brachyspira pilosicoli B2904</name>
    <dbReference type="NCBI Taxonomy" id="1133568"/>
    <lineage>
        <taxon>Bacteria</taxon>
        <taxon>Pseudomonadati</taxon>
        <taxon>Spirochaetota</taxon>
        <taxon>Spirochaetia</taxon>
        <taxon>Brachyspirales</taxon>
        <taxon>Brachyspiraceae</taxon>
        <taxon>Brachyspira</taxon>
    </lineage>
</organism>
<reference evidence="3 4" key="1">
    <citation type="journal article" date="2012" name="BMC Genomics">
        <title>Comparative genomics of Brachyspira pilosicoli strains: genome rearrangements, reductions and correlation of genetic compliment with phenotypic diversity.</title>
        <authorList>
            <person name="Mappley L.J."/>
            <person name="Black M.L."/>
            <person name="Abuoun M."/>
            <person name="Darby A.C."/>
            <person name="Woodward M.J."/>
            <person name="Parkhill J."/>
            <person name="Turner A.K."/>
            <person name="Bellgard M.I."/>
            <person name="La T."/>
            <person name="Phillips N.D."/>
            <person name="La Ragione R.M."/>
            <person name="Hampson D.J."/>
        </authorList>
    </citation>
    <scope>NUCLEOTIDE SEQUENCE [LARGE SCALE GENOMIC DNA]</scope>
    <source>
        <strain evidence="3">B2904</strain>
    </source>
</reference>
<evidence type="ECO:0000259" key="2">
    <source>
        <dbReference type="Pfam" id="PF13521"/>
    </source>
</evidence>
<dbReference type="Gene3D" id="3.40.50.300">
    <property type="entry name" value="P-loop containing nucleotide triphosphate hydrolases"/>
    <property type="match status" value="1"/>
</dbReference>
<dbReference type="KEGG" id="bpj:B2904_orf2573"/>
<dbReference type="InterPro" id="IPR027417">
    <property type="entry name" value="P-loop_NTPase"/>
</dbReference>
<dbReference type="Pfam" id="PF13521">
    <property type="entry name" value="AAA_28"/>
    <property type="match status" value="1"/>
</dbReference>
<keyword evidence="3" id="KW-0808">Transferase</keyword>
<dbReference type="Gene3D" id="3.40.50.620">
    <property type="entry name" value="HUPs"/>
    <property type="match status" value="1"/>
</dbReference>
<dbReference type="GO" id="GO:0016779">
    <property type="term" value="F:nucleotidyltransferase activity"/>
    <property type="evidence" value="ECO:0007669"/>
    <property type="project" value="UniProtKB-KW"/>
</dbReference>